<evidence type="ECO:0000313" key="4">
    <source>
        <dbReference type="Proteomes" id="UP000594638"/>
    </source>
</evidence>
<dbReference type="AlphaFoldDB" id="A0A8S0QAD0"/>
<feature type="region of interest" description="Disordered" evidence="1">
    <location>
        <begin position="73"/>
        <end position="98"/>
    </location>
</feature>
<reference evidence="3 4" key="1">
    <citation type="submission" date="2019-12" db="EMBL/GenBank/DDBJ databases">
        <authorList>
            <person name="Alioto T."/>
            <person name="Alioto T."/>
            <person name="Gomez Garrido J."/>
        </authorList>
    </citation>
    <scope>NUCLEOTIDE SEQUENCE [LARGE SCALE GENOMIC DNA]</scope>
</reference>
<gene>
    <name evidence="3" type="ORF">OLEA9_A118844</name>
</gene>
<sequence>MAGTCVRALVILLCLFYLVCHNGAIPVMRSGSLGSLRVKKSQGDEITESAQNMESEEQKLSLEGIKRRIDAELNDYPGSGANNRHTPRPQLGRGCMDC</sequence>
<keyword evidence="2" id="KW-0732">Signal</keyword>
<dbReference type="Proteomes" id="UP000594638">
    <property type="component" value="Unassembled WGS sequence"/>
</dbReference>
<evidence type="ECO:0000256" key="1">
    <source>
        <dbReference type="SAM" id="MobiDB-lite"/>
    </source>
</evidence>
<feature type="chain" id="PRO_5035912175" evidence="2">
    <location>
        <begin position="25"/>
        <end position="98"/>
    </location>
</feature>
<protein>
    <submittedName>
        <fullName evidence="3">Uncharacterized protein</fullName>
    </submittedName>
</protein>
<dbReference type="Gramene" id="OE9A118844T2">
    <property type="protein sequence ID" value="OE9A118844C2"/>
    <property type="gene ID" value="OE9A118844"/>
</dbReference>
<dbReference type="PANTHER" id="PTHR33474">
    <property type="entry name" value="TRANSMEMBRANE PROTEIN"/>
    <property type="match status" value="1"/>
</dbReference>
<organism evidence="3 4">
    <name type="scientific">Olea europaea subsp. europaea</name>
    <dbReference type="NCBI Taxonomy" id="158383"/>
    <lineage>
        <taxon>Eukaryota</taxon>
        <taxon>Viridiplantae</taxon>
        <taxon>Streptophyta</taxon>
        <taxon>Embryophyta</taxon>
        <taxon>Tracheophyta</taxon>
        <taxon>Spermatophyta</taxon>
        <taxon>Magnoliopsida</taxon>
        <taxon>eudicotyledons</taxon>
        <taxon>Gunneridae</taxon>
        <taxon>Pentapetalae</taxon>
        <taxon>asterids</taxon>
        <taxon>lamiids</taxon>
        <taxon>Lamiales</taxon>
        <taxon>Oleaceae</taxon>
        <taxon>Oleeae</taxon>
        <taxon>Olea</taxon>
    </lineage>
</organism>
<evidence type="ECO:0000256" key="2">
    <source>
        <dbReference type="SAM" id="SignalP"/>
    </source>
</evidence>
<feature type="signal peptide" evidence="2">
    <location>
        <begin position="1"/>
        <end position="24"/>
    </location>
</feature>
<dbReference type="PANTHER" id="PTHR33474:SF2">
    <property type="entry name" value="TRANSMEMBRANE PROTEIN"/>
    <property type="match status" value="1"/>
</dbReference>
<comment type="caution">
    <text evidence="3">The sequence shown here is derived from an EMBL/GenBank/DDBJ whole genome shotgun (WGS) entry which is preliminary data.</text>
</comment>
<dbReference type="OrthoDB" id="747636at2759"/>
<keyword evidence="4" id="KW-1185">Reference proteome</keyword>
<name>A0A8S0QAD0_OLEEU</name>
<proteinExistence type="predicted"/>
<accession>A0A8S0QAD0</accession>
<evidence type="ECO:0000313" key="3">
    <source>
        <dbReference type="EMBL" id="CAA2963215.1"/>
    </source>
</evidence>
<dbReference type="EMBL" id="CACTIH010001808">
    <property type="protein sequence ID" value="CAA2963215.1"/>
    <property type="molecule type" value="Genomic_DNA"/>
</dbReference>